<dbReference type="InterPro" id="IPR044770">
    <property type="entry name" value="MFS_spinster-like"/>
</dbReference>
<dbReference type="GO" id="GO:0022857">
    <property type="term" value="F:transmembrane transporter activity"/>
    <property type="evidence" value="ECO:0007669"/>
    <property type="project" value="InterPro"/>
</dbReference>
<feature type="transmembrane region" description="Helical" evidence="7">
    <location>
        <begin position="322"/>
        <end position="343"/>
    </location>
</feature>
<dbReference type="EMBL" id="CAKKNE010000005">
    <property type="protein sequence ID" value="CAH0376046.1"/>
    <property type="molecule type" value="Genomic_DNA"/>
</dbReference>
<dbReference type="InterPro" id="IPR036259">
    <property type="entry name" value="MFS_trans_sf"/>
</dbReference>
<evidence type="ECO:0000256" key="4">
    <source>
        <dbReference type="ARBA" id="ARBA00022989"/>
    </source>
</evidence>
<reference evidence="10" key="2">
    <citation type="submission" date="2021-11" db="EMBL/GenBank/DDBJ databases">
        <authorList>
            <consortium name="Genoscope - CEA"/>
            <person name="William W."/>
        </authorList>
    </citation>
    <scope>NUCLEOTIDE SEQUENCE</scope>
</reference>
<protein>
    <recommendedName>
        <fullName evidence="8">Major facilitator superfamily (MFS) profile domain-containing protein</fullName>
    </recommendedName>
</protein>
<keyword evidence="4 7" id="KW-1133">Transmembrane helix</keyword>
<keyword evidence="2" id="KW-0813">Transport</keyword>
<accession>A0A7S3ZWD4</accession>
<evidence type="ECO:0000256" key="1">
    <source>
        <dbReference type="ARBA" id="ARBA00004141"/>
    </source>
</evidence>
<evidence type="ECO:0000256" key="3">
    <source>
        <dbReference type="ARBA" id="ARBA00022692"/>
    </source>
</evidence>
<keyword evidence="11" id="KW-1185">Reference proteome</keyword>
<dbReference type="Gene3D" id="1.20.1250.20">
    <property type="entry name" value="MFS general substrate transporter like domains"/>
    <property type="match status" value="1"/>
</dbReference>
<feature type="transmembrane region" description="Helical" evidence="7">
    <location>
        <begin position="83"/>
        <end position="101"/>
    </location>
</feature>
<feature type="transmembrane region" description="Helical" evidence="7">
    <location>
        <begin position="295"/>
        <end position="316"/>
    </location>
</feature>
<feature type="transmembrane region" description="Helical" evidence="7">
    <location>
        <begin position="173"/>
        <end position="192"/>
    </location>
</feature>
<feature type="domain" description="Major facilitator superfamily (MFS) profile" evidence="8">
    <location>
        <begin position="11"/>
        <end position="434"/>
    </location>
</feature>
<evidence type="ECO:0000256" key="6">
    <source>
        <dbReference type="ARBA" id="ARBA00024338"/>
    </source>
</evidence>
<dbReference type="PANTHER" id="PTHR23505">
    <property type="entry name" value="SPINSTER"/>
    <property type="match status" value="1"/>
</dbReference>
<organism evidence="9">
    <name type="scientific">Pelagomonas calceolata</name>
    <dbReference type="NCBI Taxonomy" id="35677"/>
    <lineage>
        <taxon>Eukaryota</taxon>
        <taxon>Sar</taxon>
        <taxon>Stramenopiles</taxon>
        <taxon>Ochrophyta</taxon>
        <taxon>Pelagophyceae</taxon>
        <taxon>Pelagomonadales</taxon>
        <taxon>Pelagomonadaceae</taxon>
        <taxon>Pelagomonas</taxon>
    </lineage>
</organism>
<evidence type="ECO:0000313" key="11">
    <source>
        <dbReference type="Proteomes" id="UP000789595"/>
    </source>
</evidence>
<feature type="transmembrane region" description="Helical" evidence="7">
    <location>
        <begin position="107"/>
        <end position="129"/>
    </location>
</feature>
<comment type="similarity">
    <text evidence="6">Belongs to the major facilitator superfamily. Spinster (TC 2.A.1.49) family.</text>
</comment>
<feature type="transmembrane region" description="Helical" evidence="7">
    <location>
        <begin position="141"/>
        <end position="161"/>
    </location>
</feature>
<feature type="transmembrane region" description="Helical" evidence="7">
    <location>
        <begin position="412"/>
        <end position="430"/>
    </location>
</feature>
<dbReference type="OrthoDB" id="6770063at2759"/>
<feature type="transmembrane region" description="Helical" evidence="7">
    <location>
        <begin position="355"/>
        <end position="377"/>
    </location>
</feature>
<evidence type="ECO:0000313" key="10">
    <source>
        <dbReference type="EMBL" id="CAH0376046.1"/>
    </source>
</evidence>
<dbReference type="GO" id="GO:0016020">
    <property type="term" value="C:membrane"/>
    <property type="evidence" value="ECO:0007669"/>
    <property type="project" value="UniProtKB-SubCell"/>
</dbReference>
<feature type="transmembrane region" description="Helical" evidence="7">
    <location>
        <begin position="51"/>
        <end position="71"/>
    </location>
</feature>
<dbReference type="AlphaFoldDB" id="A0A7S3ZWD4"/>
<dbReference type="EMBL" id="HBIW01013503">
    <property type="protein sequence ID" value="CAE0696162.1"/>
    <property type="molecule type" value="Transcribed_RNA"/>
</dbReference>
<name>A0A7S3ZWD4_9STRA</name>
<gene>
    <name evidence="9" type="ORF">PCAL00307_LOCUS11598</name>
    <name evidence="10" type="ORF">PECAL_5P06000</name>
</gene>
<reference evidence="9" key="1">
    <citation type="submission" date="2021-01" db="EMBL/GenBank/DDBJ databases">
        <authorList>
            <person name="Corre E."/>
            <person name="Pelletier E."/>
            <person name="Niang G."/>
            <person name="Scheremetjew M."/>
            <person name="Finn R."/>
            <person name="Kale V."/>
            <person name="Holt S."/>
            <person name="Cochrane G."/>
            <person name="Meng A."/>
            <person name="Brown T."/>
            <person name="Cohen L."/>
        </authorList>
    </citation>
    <scope>NUCLEOTIDE SEQUENCE</scope>
    <source>
        <strain evidence="9">CCMP1756</strain>
    </source>
</reference>
<dbReference type="InterPro" id="IPR011701">
    <property type="entry name" value="MFS"/>
</dbReference>
<evidence type="ECO:0000259" key="8">
    <source>
        <dbReference type="PROSITE" id="PS50850"/>
    </source>
</evidence>
<dbReference type="Pfam" id="PF07690">
    <property type="entry name" value="MFS_1"/>
    <property type="match status" value="1"/>
</dbReference>
<dbReference type="Proteomes" id="UP000789595">
    <property type="component" value="Unassembled WGS sequence"/>
</dbReference>
<feature type="transmembrane region" description="Helical" evidence="7">
    <location>
        <begin position="259"/>
        <end position="283"/>
    </location>
</feature>
<feature type="transmembrane region" description="Helical" evidence="7">
    <location>
        <begin position="226"/>
        <end position="253"/>
    </location>
</feature>
<evidence type="ECO:0000256" key="2">
    <source>
        <dbReference type="ARBA" id="ARBA00022448"/>
    </source>
</evidence>
<dbReference type="InterPro" id="IPR020846">
    <property type="entry name" value="MFS_dom"/>
</dbReference>
<dbReference type="PANTHER" id="PTHR23505:SF79">
    <property type="entry name" value="PROTEIN SPINSTER"/>
    <property type="match status" value="1"/>
</dbReference>
<comment type="subcellular location">
    <subcellularLocation>
        <location evidence="1">Membrane</location>
        <topology evidence="1">Multi-pass membrane protein</topology>
    </subcellularLocation>
</comment>
<keyword evidence="3 7" id="KW-0812">Transmembrane</keyword>
<keyword evidence="5 7" id="KW-0472">Membrane</keyword>
<proteinExistence type="inferred from homology"/>
<sequence length="457" mass="48151">MPSLPLSERCLMVLLISTNILNYIDRGIVPGASGAFDSFIEGSETTWGTSAAFGALTSAFIVGFSIASVVVGHLAHRVPPFKLCGVGLLIWCFSMLLAGLAKPLKSYALLITARAVGGCGEAGFVTIGGPFIQDAAGSQQGFWLGVFYAAIPAGTALGYGYGAFVAQRWTWAAAFYAQGLVMLVPASLFLLSKDDGSRIVNRDEAPPSIKTELQALRRSKTFRFTVLGYAGYAASVIGFSTFGPSIVVGLGLWTDSVQASLAFSATLAVSGALGTPLGGLALDAWTRKREHKLRAALEVSIATVGAGALLITPAAFARDRSWFLASIGLGTLPLFAATSPMNVSIFEGVPREHRAFGIAVATLLMHAFGDVPSPVVVGLLKDRWAPDCAPDAHSHLGEACGVGSKQRGHLRGITFGLCLYFLTSLFFFGVSRWRAARRVEEVVAEPPTVTPLLEEDG</sequence>
<evidence type="ECO:0000256" key="7">
    <source>
        <dbReference type="SAM" id="Phobius"/>
    </source>
</evidence>
<dbReference type="SUPFAM" id="SSF103473">
    <property type="entry name" value="MFS general substrate transporter"/>
    <property type="match status" value="1"/>
</dbReference>
<dbReference type="PROSITE" id="PS50850">
    <property type="entry name" value="MFS"/>
    <property type="match status" value="1"/>
</dbReference>
<evidence type="ECO:0000256" key="5">
    <source>
        <dbReference type="ARBA" id="ARBA00023136"/>
    </source>
</evidence>
<evidence type="ECO:0000313" key="9">
    <source>
        <dbReference type="EMBL" id="CAE0696162.1"/>
    </source>
</evidence>